<dbReference type="RefSeq" id="WP_138078502.1">
    <property type="nucleotide sequence ID" value="NZ_VAJM01000006.1"/>
</dbReference>
<dbReference type="EMBL" id="VAJM01000006">
    <property type="protein sequence ID" value="TLM91664.1"/>
    <property type="molecule type" value="Genomic_DNA"/>
</dbReference>
<evidence type="ECO:0000313" key="2">
    <source>
        <dbReference type="EMBL" id="TLM91664.1"/>
    </source>
</evidence>
<gene>
    <name evidence="2" type="ORF">FDY95_13960</name>
</gene>
<feature type="signal peptide" evidence="1">
    <location>
        <begin position="1"/>
        <end position="24"/>
    </location>
</feature>
<keyword evidence="3" id="KW-1185">Reference proteome</keyword>
<dbReference type="OrthoDB" id="885818at2"/>
<comment type="caution">
    <text evidence="2">The sequence shown here is derived from an EMBL/GenBank/DDBJ whole genome shotgun (WGS) entry which is preliminary data.</text>
</comment>
<evidence type="ECO:0000313" key="3">
    <source>
        <dbReference type="Proteomes" id="UP000305517"/>
    </source>
</evidence>
<sequence length="208" mass="22921">MVTRVLLASIALATPLLTTHTARAQAPSSAPASRTHQVKLGVQAVAGLSGIRPTLAYEWQVAPQFALEVSGSYSGSSSSSGYDYVFSPDSIYSYRSTIRQRQLAAGVHGRYNFSSRQPALIGWYADLGLQGNYYFLRHTVTAGEGPTYSRQRFDLTPQVRIGRQWALGQRLSLDTYLGLERSRSIYTLSFASPQFLHATAGLQLSYRF</sequence>
<dbReference type="InterPro" id="IPR036709">
    <property type="entry name" value="Autotransporte_beta_dom_sf"/>
</dbReference>
<evidence type="ECO:0000256" key="1">
    <source>
        <dbReference type="SAM" id="SignalP"/>
    </source>
</evidence>
<organism evidence="2 3">
    <name type="scientific">Hymenobacter jeollabukensis</name>
    <dbReference type="NCBI Taxonomy" id="2025313"/>
    <lineage>
        <taxon>Bacteria</taxon>
        <taxon>Pseudomonadati</taxon>
        <taxon>Bacteroidota</taxon>
        <taxon>Cytophagia</taxon>
        <taxon>Cytophagales</taxon>
        <taxon>Hymenobacteraceae</taxon>
        <taxon>Hymenobacter</taxon>
    </lineage>
</organism>
<protein>
    <submittedName>
        <fullName evidence="2">Autotransporter outer membrane beta-barrel domain-containing protein</fullName>
    </submittedName>
</protein>
<feature type="chain" id="PRO_5024410366" evidence="1">
    <location>
        <begin position="25"/>
        <end position="208"/>
    </location>
</feature>
<name>A0A5R8WNP4_9BACT</name>
<dbReference type="SUPFAM" id="SSF103515">
    <property type="entry name" value="Autotransporter"/>
    <property type="match status" value="1"/>
</dbReference>
<reference evidence="2 3" key="1">
    <citation type="submission" date="2019-05" db="EMBL/GenBank/DDBJ databases">
        <title>Hymenobacter edaphi sp. nov., isolated from abandoned arsenic-contaminated farmland soil.</title>
        <authorList>
            <person name="Nie L."/>
        </authorList>
    </citation>
    <scope>NUCLEOTIDE SEQUENCE [LARGE SCALE GENOMIC DNA]</scope>
    <source>
        <strain evidence="2 3">1-3-3-8</strain>
    </source>
</reference>
<dbReference type="Gene3D" id="2.40.128.130">
    <property type="entry name" value="Autotransporter beta-domain"/>
    <property type="match status" value="1"/>
</dbReference>
<dbReference type="Proteomes" id="UP000305517">
    <property type="component" value="Unassembled WGS sequence"/>
</dbReference>
<dbReference type="AlphaFoldDB" id="A0A5R8WNP4"/>
<proteinExistence type="predicted"/>
<accession>A0A5R8WNP4</accession>
<keyword evidence="1" id="KW-0732">Signal</keyword>